<evidence type="ECO:0000313" key="5">
    <source>
        <dbReference type="Proteomes" id="UP000031829"/>
    </source>
</evidence>
<feature type="domain" description="DUF3967" evidence="2">
    <location>
        <begin position="136"/>
        <end position="163"/>
    </location>
</feature>
<proteinExistence type="predicted"/>
<feature type="domain" description="HTH merR-type" evidence="3">
    <location>
        <begin position="5"/>
        <end position="73"/>
    </location>
</feature>
<dbReference type="GO" id="GO:0006355">
    <property type="term" value="P:regulation of DNA-templated transcription"/>
    <property type="evidence" value="ECO:0007669"/>
    <property type="project" value="InterPro"/>
</dbReference>
<protein>
    <submittedName>
        <fullName evidence="4">MerR HTH regulatory family protein</fullName>
    </submittedName>
</protein>
<feature type="region of interest" description="Disordered" evidence="1">
    <location>
        <begin position="162"/>
        <end position="181"/>
    </location>
</feature>
<dbReference type="GeneID" id="93645804"/>
<dbReference type="GO" id="GO:0003677">
    <property type="term" value="F:DNA binding"/>
    <property type="evidence" value="ECO:0007669"/>
    <property type="project" value="InterPro"/>
</dbReference>
<geneLocation type="plasmid" evidence="4 5">
    <name>pBMV_2</name>
</geneLocation>
<evidence type="ECO:0000256" key="1">
    <source>
        <dbReference type="SAM" id="MobiDB-lite"/>
    </source>
</evidence>
<dbReference type="InterPro" id="IPR009061">
    <property type="entry name" value="DNA-bd_dom_put_sf"/>
</dbReference>
<dbReference type="EMBL" id="CP009921">
    <property type="protein sequence ID" value="AJI25687.1"/>
    <property type="molecule type" value="Genomic_DNA"/>
</dbReference>
<dbReference type="Proteomes" id="UP000031829">
    <property type="component" value="Plasmid pBMV_2"/>
</dbReference>
<dbReference type="InterPro" id="IPR025052">
    <property type="entry name" value="DUF3967"/>
</dbReference>
<sequence length="181" mass="21189">MSEWFTVPQMSEKTGIPQQTLRRYIASHAHLLRIKKEHKAYQLHKDCLDILARIRELYGNGKNAEEVDKILTSQGVPVTVEVVSESGEQESAELSEVVMDIKKALDEQKEFNKQLLEKFKEQEELLVSQQKYIDEKLKQRDEQLMLSMREMQETKLLTSISKEGANTEEKKESWFTKLFKK</sequence>
<keyword evidence="4" id="KW-0614">Plasmid</keyword>
<dbReference type="SUPFAM" id="SSF46955">
    <property type="entry name" value="Putative DNA-binding domain"/>
    <property type="match status" value="1"/>
</dbReference>
<evidence type="ECO:0000313" key="4">
    <source>
        <dbReference type="EMBL" id="AJI25687.1"/>
    </source>
</evidence>
<organism evidence="4 5">
    <name type="scientific">Priestia megaterium (strain ATCC 14581 / DSM 32 / CCUG 1817 / JCM 2506 / NBRC 15308 / NCIMB 9376 / NCTC 10342 / NRRL B-14308 / VKM B-512 / Ford 19)</name>
    <name type="common">Bacillus megaterium</name>
    <dbReference type="NCBI Taxonomy" id="1348623"/>
    <lineage>
        <taxon>Bacteria</taxon>
        <taxon>Bacillati</taxon>
        <taxon>Bacillota</taxon>
        <taxon>Bacilli</taxon>
        <taxon>Bacillales</taxon>
        <taxon>Bacillaceae</taxon>
        <taxon>Priestia</taxon>
    </lineage>
</organism>
<dbReference type="Pfam" id="PF13411">
    <property type="entry name" value="MerR_1"/>
    <property type="match status" value="1"/>
</dbReference>
<accession>A0A0B6AX41</accession>
<dbReference type="AlphaFoldDB" id="A0A0B6AX41"/>
<dbReference type="HOGENOM" id="CLU_118449_0_0_9"/>
<feature type="compositionally biased region" description="Basic and acidic residues" evidence="1">
    <location>
        <begin position="165"/>
        <end position="174"/>
    </location>
</feature>
<reference evidence="4 5" key="1">
    <citation type="journal article" date="2015" name="Genome Announc.">
        <title>Complete genome sequences for 35 biothreat assay-relevant bacillus species.</title>
        <authorList>
            <person name="Johnson S.L."/>
            <person name="Daligault H.E."/>
            <person name="Davenport K.W."/>
            <person name="Jaissle J."/>
            <person name="Frey K.G."/>
            <person name="Ladner J.T."/>
            <person name="Broomall S.M."/>
            <person name="Bishop-Lilly K.A."/>
            <person name="Bruce D.C."/>
            <person name="Gibbons H.S."/>
            <person name="Coyne S.R."/>
            <person name="Lo C.C."/>
            <person name="Meincke L."/>
            <person name="Munk A.C."/>
            <person name="Koroleva G.I."/>
            <person name="Rosenzweig C.N."/>
            <person name="Palacios G.F."/>
            <person name="Redden C.L."/>
            <person name="Minogue T.D."/>
            <person name="Chain P.S."/>
        </authorList>
    </citation>
    <scope>NUCLEOTIDE SEQUENCE [LARGE SCALE GENOMIC DNA]</scope>
    <source>
        <strain evidence="5">ATCC 14581 / DSM 32 / JCM 2506 / NBRC 15308 / NCIMB 9376 / NCTC 10342 / NRRL B-14308 / VKM B-512</strain>
        <plasmid evidence="4 5">pBMV_2</plasmid>
    </source>
</reference>
<dbReference type="Pfam" id="PF13152">
    <property type="entry name" value="DUF3967"/>
    <property type="match status" value="1"/>
</dbReference>
<dbReference type="KEGG" id="bmeg:BG04_5720"/>
<evidence type="ECO:0000259" key="2">
    <source>
        <dbReference type="Pfam" id="PF13152"/>
    </source>
</evidence>
<dbReference type="RefSeq" id="WP_034656028.1">
    <property type="nucleotide sequence ID" value="NZ_CP009921.1"/>
</dbReference>
<name>A0A0B6AX41_PRIM2</name>
<evidence type="ECO:0000259" key="3">
    <source>
        <dbReference type="Pfam" id="PF13411"/>
    </source>
</evidence>
<dbReference type="InterPro" id="IPR000551">
    <property type="entry name" value="MerR-type_HTH_dom"/>
</dbReference>
<gene>
    <name evidence="4" type="ORF">BG04_5720</name>
</gene>